<dbReference type="GO" id="GO:0004673">
    <property type="term" value="F:protein histidine kinase activity"/>
    <property type="evidence" value="ECO:0007669"/>
    <property type="project" value="UniProtKB-EC"/>
</dbReference>
<dbReference type="EC" id="2.7.13.3" evidence="2"/>
<evidence type="ECO:0000256" key="3">
    <source>
        <dbReference type="ARBA" id="ARBA00022553"/>
    </source>
</evidence>
<evidence type="ECO:0000256" key="1">
    <source>
        <dbReference type="ARBA" id="ARBA00000085"/>
    </source>
</evidence>
<evidence type="ECO:0000256" key="5">
    <source>
        <dbReference type="ARBA" id="ARBA00022741"/>
    </source>
</evidence>
<name>A0A4R1S4H7_HYDET</name>
<dbReference type="InterPro" id="IPR004358">
    <property type="entry name" value="Sig_transdc_His_kin-like_C"/>
</dbReference>
<evidence type="ECO:0000256" key="2">
    <source>
        <dbReference type="ARBA" id="ARBA00012438"/>
    </source>
</evidence>
<feature type="transmembrane region" description="Helical" evidence="9">
    <location>
        <begin position="188"/>
        <end position="208"/>
    </location>
</feature>
<feature type="domain" description="Histidine kinase" evidence="10">
    <location>
        <begin position="281"/>
        <end position="494"/>
    </location>
</feature>
<feature type="transmembrane region" description="Helical" evidence="9">
    <location>
        <begin position="112"/>
        <end position="133"/>
    </location>
</feature>
<dbReference type="SUPFAM" id="SSF55874">
    <property type="entry name" value="ATPase domain of HSP90 chaperone/DNA topoisomerase II/histidine kinase"/>
    <property type="match status" value="1"/>
</dbReference>
<evidence type="ECO:0000256" key="7">
    <source>
        <dbReference type="ARBA" id="ARBA00022840"/>
    </source>
</evidence>
<evidence type="ECO:0000259" key="10">
    <source>
        <dbReference type="PROSITE" id="PS50109"/>
    </source>
</evidence>
<dbReference type="SMART" id="SM00387">
    <property type="entry name" value="HATPase_c"/>
    <property type="match status" value="1"/>
</dbReference>
<dbReference type="GO" id="GO:0000160">
    <property type="term" value="P:phosphorelay signal transduction system"/>
    <property type="evidence" value="ECO:0007669"/>
    <property type="project" value="UniProtKB-KW"/>
</dbReference>
<keyword evidence="7" id="KW-0067">ATP-binding</keyword>
<keyword evidence="5" id="KW-0547">Nucleotide-binding</keyword>
<sequence>MIILLCLLIFASMVLIIRARKPMAFWMACVFLGWFLSMLGYIIFLSKYGGYDYRVNRILYLFDDIRVFFLYFSISLNWISRLLSVGRSIFAMSLVGLSLSIATFFSKKTCWYLFAASALICLVNILIYEPALYRQLLYLLRSNAIYLISVFIRLWILLTIFFTFYCLLNKYYTARLQFLRQQLKYIMLCVLALTLFYFYLVFMGPIQLTDLRTYYFLYTNFGNFNPPLTIWQWAVFIGFTGVTSVAGIFAIWKYSDVGKRLDTSDLSYEQKFLSVNHGVSVITHSLKNQLLMIDVLSKKTGKAVNHPGESINVAEVTRNLHEISAIANQTLQRITQLYKAFKDISLNLKPYRLNQIIEKALENVKFFPENVTVQKNITDLTVVADRFYLSEAIANLIINAVEAIGDRPGGRVVIASHSEGSWCVLEIEDNGGGISPNEIDRIFDPFYTHKITTKNWGIGLSYAKQIIKAHCGYIQVKSRLHEGSTFSIVLPVMDADLDKTQQRD</sequence>
<dbReference type="Proteomes" id="UP000295008">
    <property type="component" value="Unassembled WGS sequence"/>
</dbReference>
<evidence type="ECO:0000256" key="8">
    <source>
        <dbReference type="ARBA" id="ARBA00023012"/>
    </source>
</evidence>
<dbReference type="Pfam" id="PF02518">
    <property type="entry name" value="HATPase_c"/>
    <property type="match status" value="1"/>
</dbReference>
<feature type="transmembrane region" description="Helical" evidence="9">
    <location>
        <begin position="145"/>
        <end position="168"/>
    </location>
</feature>
<organism evidence="11 12">
    <name type="scientific">Hydrogenispora ethanolica</name>
    <dbReference type="NCBI Taxonomy" id="1082276"/>
    <lineage>
        <taxon>Bacteria</taxon>
        <taxon>Bacillati</taxon>
        <taxon>Bacillota</taxon>
        <taxon>Hydrogenispora</taxon>
    </lineage>
</organism>
<keyword evidence="9" id="KW-0812">Transmembrane</keyword>
<dbReference type="PANTHER" id="PTHR43065">
    <property type="entry name" value="SENSOR HISTIDINE KINASE"/>
    <property type="match status" value="1"/>
</dbReference>
<dbReference type="EMBL" id="SLUN01000004">
    <property type="protein sequence ID" value="TCL74165.1"/>
    <property type="molecule type" value="Genomic_DNA"/>
</dbReference>
<keyword evidence="12" id="KW-1185">Reference proteome</keyword>
<dbReference type="InterPro" id="IPR005467">
    <property type="entry name" value="His_kinase_dom"/>
</dbReference>
<accession>A0A4R1S4H7</accession>
<dbReference type="OrthoDB" id="9780487at2"/>
<evidence type="ECO:0000313" key="12">
    <source>
        <dbReference type="Proteomes" id="UP000295008"/>
    </source>
</evidence>
<keyword evidence="3" id="KW-0597">Phosphoprotein</keyword>
<reference evidence="11 12" key="1">
    <citation type="submission" date="2019-03" db="EMBL/GenBank/DDBJ databases">
        <title>Genomic Encyclopedia of Type Strains, Phase IV (KMG-IV): sequencing the most valuable type-strain genomes for metagenomic binning, comparative biology and taxonomic classification.</title>
        <authorList>
            <person name="Goeker M."/>
        </authorList>
    </citation>
    <scope>NUCLEOTIDE SEQUENCE [LARGE SCALE GENOMIC DNA]</scope>
    <source>
        <strain evidence="11 12">LX-B</strain>
    </source>
</reference>
<evidence type="ECO:0000313" key="11">
    <source>
        <dbReference type="EMBL" id="TCL74165.1"/>
    </source>
</evidence>
<keyword evidence="6 11" id="KW-0418">Kinase</keyword>
<comment type="catalytic activity">
    <reaction evidence="1">
        <text>ATP + protein L-histidine = ADP + protein N-phospho-L-histidine.</text>
        <dbReference type="EC" id="2.7.13.3"/>
    </reaction>
</comment>
<dbReference type="InterPro" id="IPR036890">
    <property type="entry name" value="HATPase_C_sf"/>
</dbReference>
<dbReference type="AlphaFoldDB" id="A0A4R1S4H7"/>
<dbReference type="InterPro" id="IPR003594">
    <property type="entry name" value="HATPase_dom"/>
</dbReference>
<keyword evidence="9" id="KW-0472">Membrane</keyword>
<dbReference type="Gene3D" id="3.30.565.10">
    <property type="entry name" value="Histidine kinase-like ATPase, C-terminal domain"/>
    <property type="match status" value="1"/>
</dbReference>
<keyword evidence="9" id="KW-1133">Transmembrane helix</keyword>
<feature type="transmembrane region" description="Helical" evidence="9">
    <location>
        <begin position="228"/>
        <end position="252"/>
    </location>
</feature>
<dbReference type="GO" id="GO:0005524">
    <property type="term" value="F:ATP binding"/>
    <property type="evidence" value="ECO:0007669"/>
    <property type="project" value="UniProtKB-KW"/>
</dbReference>
<feature type="transmembrane region" description="Helical" evidence="9">
    <location>
        <begin position="58"/>
        <end position="79"/>
    </location>
</feature>
<feature type="transmembrane region" description="Helical" evidence="9">
    <location>
        <begin position="24"/>
        <end position="46"/>
    </location>
</feature>
<dbReference type="PRINTS" id="PR00344">
    <property type="entry name" value="BCTRLSENSOR"/>
</dbReference>
<evidence type="ECO:0000256" key="9">
    <source>
        <dbReference type="SAM" id="Phobius"/>
    </source>
</evidence>
<dbReference type="PROSITE" id="PS50109">
    <property type="entry name" value="HIS_KIN"/>
    <property type="match status" value="1"/>
</dbReference>
<keyword evidence="4" id="KW-0808">Transferase</keyword>
<dbReference type="RefSeq" id="WP_132013156.1">
    <property type="nucleotide sequence ID" value="NZ_SLUN01000004.1"/>
</dbReference>
<evidence type="ECO:0000256" key="4">
    <source>
        <dbReference type="ARBA" id="ARBA00022679"/>
    </source>
</evidence>
<gene>
    <name evidence="11" type="ORF">EDC14_1004101</name>
</gene>
<keyword evidence="8" id="KW-0902">Two-component regulatory system</keyword>
<dbReference type="PANTHER" id="PTHR43065:SF10">
    <property type="entry name" value="PEROXIDE STRESS-ACTIVATED HISTIDINE KINASE MAK3"/>
    <property type="match status" value="1"/>
</dbReference>
<protein>
    <recommendedName>
        <fullName evidence="2">histidine kinase</fullName>
        <ecNumber evidence="2">2.7.13.3</ecNumber>
    </recommendedName>
</protein>
<proteinExistence type="predicted"/>
<evidence type="ECO:0000256" key="6">
    <source>
        <dbReference type="ARBA" id="ARBA00022777"/>
    </source>
</evidence>
<comment type="caution">
    <text evidence="11">The sequence shown here is derived from an EMBL/GenBank/DDBJ whole genome shotgun (WGS) entry which is preliminary data.</text>
</comment>
<feature type="transmembrane region" description="Helical" evidence="9">
    <location>
        <begin position="85"/>
        <end position="105"/>
    </location>
</feature>